<protein>
    <submittedName>
        <fullName evidence="2">DUF4180 domain-containing protein</fullName>
    </submittedName>
</protein>
<dbReference type="Pfam" id="PF13788">
    <property type="entry name" value="DUF4180"/>
    <property type="match status" value="1"/>
</dbReference>
<evidence type="ECO:0000313" key="2">
    <source>
        <dbReference type="EMBL" id="UYQ70530.1"/>
    </source>
</evidence>
<dbReference type="Proteomes" id="UP001163882">
    <property type="component" value="Chromosome"/>
</dbReference>
<evidence type="ECO:0000313" key="3">
    <source>
        <dbReference type="Proteomes" id="UP001163882"/>
    </source>
</evidence>
<dbReference type="InterPro" id="IPR025438">
    <property type="entry name" value="DUF4180"/>
</dbReference>
<reference evidence="2" key="1">
    <citation type="submission" date="2022-10" db="EMBL/GenBank/DDBJ databases">
        <title>YIM 151497 complete genome.</title>
        <authorList>
            <person name="Chen X."/>
        </authorList>
    </citation>
    <scope>NUCLEOTIDE SEQUENCE</scope>
    <source>
        <strain evidence="2">YIM 151497</strain>
    </source>
</reference>
<dbReference type="RefSeq" id="WP_264224222.1">
    <property type="nucleotide sequence ID" value="NZ_CP107716.1"/>
</dbReference>
<evidence type="ECO:0000259" key="1">
    <source>
        <dbReference type="Pfam" id="PF13788"/>
    </source>
</evidence>
<keyword evidence="3" id="KW-1185">Reference proteome</keyword>
<sequence>MSRTVVELANRHVLVLDASHDLAAATLANDLIGLAWEHEVEIIAVPVECLPGEVFSLRSGILGEMAQKAANYRVRMVILGDVSGHVAASKAFHDYVYETNNGLTLWMVPDMAALEARLGA</sequence>
<gene>
    <name evidence="2" type="ORF">OF122_10590</name>
</gene>
<dbReference type="EMBL" id="CP107716">
    <property type="protein sequence ID" value="UYQ70530.1"/>
    <property type="molecule type" value="Genomic_DNA"/>
</dbReference>
<organism evidence="2 3">
    <name type="scientific">Pelagibacterium flavum</name>
    <dbReference type="NCBI Taxonomy" id="2984530"/>
    <lineage>
        <taxon>Bacteria</taxon>
        <taxon>Pseudomonadati</taxon>
        <taxon>Pseudomonadota</taxon>
        <taxon>Alphaproteobacteria</taxon>
        <taxon>Hyphomicrobiales</taxon>
        <taxon>Devosiaceae</taxon>
        <taxon>Pelagibacterium</taxon>
    </lineage>
</organism>
<feature type="domain" description="DUF4180" evidence="1">
    <location>
        <begin position="10"/>
        <end position="118"/>
    </location>
</feature>
<name>A0ABY6IMN3_9HYPH</name>
<proteinExistence type="predicted"/>
<accession>A0ABY6IMN3</accession>